<dbReference type="RefSeq" id="WP_073092677.1">
    <property type="nucleotide sequence ID" value="NZ_FRBC01000038.1"/>
</dbReference>
<evidence type="ECO:0000313" key="2">
    <source>
        <dbReference type="Proteomes" id="UP000184263"/>
    </source>
</evidence>
<accession>A0A1M6XKC8</accession>
<organism evidence="1 2">
    <name type="scientific">Selenomonas ruminantium</name>
    <dbReference type="NCBI Taxonomy" id="971"/>
    <lineage>
        <taxon>Bacteria</taxon>
        <taxon>Bacillati</taxon>
        <taxon>Bacillota</taxon>
        <taxon>Negativicutes</taxon>
        <taxon>Selenomonadales</taxon>
        <taxon>Selenomonadaceae</taxon>
        <taxon>Selenomonas</taxon>
    </lineage>
</organism>
<proteinExistence type="predicted"/>
<dbReference type="Proteomes" id="UP000184263">
    <property type="component" value="Unassembled WGS sequence"/>
</dbReference>
<dbReference type="EMBL" id="FRBC01000038">
    <property type="protein sequence ID" value="SHL06434.1"/>
    <property type="molecule type" value="Genomic_DNA"/>
</dbReference>
<reference evidence="1 2" key="1">
    <citation type="submission" date="2016-11" db="EMBL/GenBank/DDBJ databases">
        <authorList>
            <person name="Jaros S."/>
            <person name="Januszkiewicz K."/>
            <person name="Wedrychowicz H."/>
        </authorList>
    </citation>
    <scope>NUCLEOTIDE SEQUENCE [LARGE SCALE GENOMIC DNA]</scope>
    <source>
        <strain evidence="1 2">HD4</strain>
    </source>
</reference>
<name>A0A1M6XKC8_SELRU</name>
<protein>
    <submittedName>
        <fullName evidence="1">Uncharacterized protein</fullName>
    </submittedName>
</protein>
<dbReference type="OrthoDB" id="1666714at2"/>
<dbReference type="AlphaFoldDB" id="A0A1M6XKC8"/>
<evidence type="ECO:0000313" key="1">
    <source>
        <dbReference type="EMBL" id="SHL06434.1"/>
    </source>
</evidence>
<gene>
    <name evidence="1" type="ORF">SAMN05216582_13816</name>
</gene>
<sequence length="79" mass="9136">MARFYDGCPRCGRRDFEEILHCKRCNTDFCTKCQGKRKLNDGTEYACCPRCGAEIDDDDTVVVVMNEKENAKHKNNIKQ</sequence>